<dbReference type="NCBIfam" id="NF003810">
    <property type="entry name" value="PRK05399.1"/>
    <property type="match status" value="1"/>
</dbReference>
<dbReference type="SUPFAM" id="SSF53150">
    <property type="entry name" value="DNA repair protein MutS, domain II"/>
    <property type="match status" value="1"/>
</dbReference>
<evidence type="ECO:0000256" key="5">
    <source>
        <dbReference type="ARBA" id="ARBA00022763"/>
    </source>
</evidence>
<dbReference type="InterPro" id="IPR000432">
    <property type="entry name" value="DNA_mismatch_repair_MutS_C"/>
</dbReference>
<dbReference type="GO" id="GO:0006298">
    <property type="term" value="P:mismatch repair"/>
    <property type="evidence" value="ECO:0000318"/>
    <property type="project" value="GO_Central"/>
</dbReference>
<dbReference type="Pfam" id="PF00488">
    <property type="entry name" value="MutS_V"/>
    <property type="match status" value="1"/>
</dbReference>
<dbReference type="InterPro" id="IPR036678">
    <property type="entry name" value="MutS_con_dom_sf"/>
</dbReference>
<dbReference type="PANTHER" id="PTHR11361">
    <property type="entry name" value="DNA MISMATCH REPAIR PROTEIN MUTS FAMILY MEMBER"/>
    <property type="match status" value="1"/>
</dbReference>
<dbReference type="eggNOG" id="KOG0218">
    <property type="taxonomic scope" value="Eukaryota"/>
</dbReference>
<sequence>SVKEKLTPLEQQIVELKKKFPDIQVGYKFRFFGEDAEKAANVLGIVAYYSHNFLTASVPTFRLHVHVRRLVEAGYKVGVVKQTETAAIKAHGTNKAGPFSRDLSALYTKATLEAGEFLGGEESGERDGPIRLSSYIMCVVEEAITEHKANAGKDEVRGSFDARFGVVAVETSTGDVMYGHFMDTVTRTELESRLLACAPAELLLSASLSASTKKLLMDYAGAADVRVEKTPENSFDNGGTVAALADFYGSLASSKKGCLDEKVDGGLEVIFYLQALMTMPEIVVAAFAHIFAYLKQFNLENVLRLGALFRPFAGQQEMTLSPNTIRQLEILHNQTDGTENGCLFWLMNHTKTAFGARLLKYWVTHPLRDRMLISQRLDAVAEIAESIGDKGRGTTVATLASTLLLLGKLPDLERGITRIYHKTATYEAPFLFCNPVVILSDRNFINVINAIMKAASQFQRVRDARSALLSRLISAVTSTSVIDHANKLVTSLNAEAAAAGDKINLFVAGQFPEVDECKENIKSIEEDLESFLPSYRKLLKCSNLEYLSVSGTSFLVEVPCAQRVPADWVKINSTKKANRYHPPEVLEASERMALAKEQLNISCAKAWDMFLTDFTSYHMEFRAAVQALAALDCLYSLAVVSCNQGYVRPEFVDEACLLKIEGGRHPVLDSTLQDAFVPNDTVLSGEGERSQIITGPNMGGKSCYIRQVALITIMSQIGSYVPAATAKLHVFDAVFTRMGAMDRIQRGSSTFFEELSEASTILHKATSRSLVVIDELGRGTSTHDGVAIAYATLHHLLQEVQCFTLFVTHYLNVTEVVKLFPGRVQAYHMSYLAESPEGDLDKSSVQEAAQKVTFLYKLQPGAASRSFGINVARLAKVPESCVARAAEKAAAFEDEMSSRHSSNSREKQKLLEEVYSLLQHRDLADKDLKSAQLKVQKLLEFS</sequence>
<keyword evidence="4 12" id="KW-0547">Nucleotide-binding</keyword>
<dbReference type="EMBL" id="GL377716">
    <property type="protein sequence ID" value="EFJ05701.1"/>
    <property type="molecule type" value="Genomic_DNA"/>
</dbReference>
<evidence type="ECO:0000256" key="7">
    <source>
        <dbReference type="ARBA" id="ARBA00023125"/>
    </source>
</evidence>
<evidence type="ECO:0000256" key="11">
    <source>
        <dbReference type="ARBA" id="ARBA00073774"/>
    </source>
</evidence>
<dbReference type="HOGENOM" id="CLU_002472_0_2_1"/>
<dbReference type="Proteomes" id="UP000001514">
    <property type="component" value="Unassembled WGS sequence"/>
</dbReference>
<dbReference type="OMA" id="INMHAAR"/>
<dbReference type="InterPro" id="IPR036187">
    <property type="entry name" value="DNA_mismatch_repair_MutS_sf"/>
</dbReference>
<dbReference type="PROSITE" id="PS00486">
    <property type="entry name" value="DNA_MISMATCH_REPAIR_2"/>
    <property type="match status" value="1"/>
</dbReference>
<dbReference type="FunFam" id="3.30.420.110:FF:000010">
    <property type="entry name" value="DNA mismatch repair protein"/>
    <property type="match status" value="1"/>
</dbReference>
<dbReference type="InParanoid" id="D8TCG1"/>
<dbReference type="GO" id="GO:0003690">
    <property type="term" value="F:double-stranded DNA binding"/>
    <property type="evidence" value="ECO:0000318"/>
    <property type="project" value="GO_Central"/>
</dbReference>
<evidence type="ECO:0000256" key="6">
    <source>
        <dbReference type="ARBA" id="ARBA00022840"/>
    </source>
</evidence>
<evidence type="ECO:0000256" key="2">
    <source>
        <dbReference type="ARBA" id="ARBA00007094"/>
    </source>
</evidence>
<dbReference type="Pfam" id="PF01624">
    <property type="entry name" value="MutS_I"/>
    <property type="match status" value="1"/>
</dbReference>
<keyword evidence="15" id="KW-1185">Reference proteome</keyword>
<dbReference type="InterPro" id="IPR007695">
    <property type="entry name" value="DNA_mismatch_repair_MutS-lik_N"/>
</dbReference>
<dbReference type="GO" id="GO:0140664">
    <property type="term" value="F:ATP-dependent DNA damage sensor activity"/>
    <property type="evidence" value="ECO:0007669"/>
    <property type="project" value="InterPro"/>
</dbReference>
<dbReference type="FunCoup" id="D8TCG1">
    <property type="interactions" value="1923"/>
</dbReference>
<dbReference type="GO" id="GO:0006312">
    <property type="term" value="P:mitotic recombination"/>
    <property type="evidence" value="ECO:0000318"/>
    <property type="project" value="GO_Central"/>
</dbReference>
<dbReference type="SUPFAM" id="SSF48334">
    <property type="entry name" value="DNA repair protein MutS, domain III"/>
    <property type="match status" value="1"/>
</dbReference>
<name>D8TCG1_SELML</name>
<dbReference type="GO" id="GO:0005524">
    <property type="term" value="F:ATP binding"/>
    <property type="evidence" value="ECO:0007669"/>
    <property type="project" value="UniProtKB-KW"/>
</dbReference>
<dbReference type="Gene3D" id="3.40.50.300">
    <property type="entry name" value="P-loop containing nucleotide triphosphate hydrolases"/>
    <property type="match status" value="1"/>
</dbReference>
<comment type="function">
    <text evidence="12">Component of the post-replicative DNA mismatch repair system (MMR).</text>
</comment>
<dbReference type="Pfam" id="PF05192">
    <property type="entry name" value="MutS_III"/>
    <property type="match status" value="1"/>
</dbReference>
<dbReference type="Gene3D" id="1.10.1420.10">
    <property type="match status" value="2"/>
</dbReference>
<dbReference type="FunFam" id="3.40.50.300:FF:000870">
    <property type="entry name" value="MutS protein homolog 4"/>
    <property type="match status" value="1"/>
</dbReference>
<dbReference type="PANTHER" id="PTHR11361:SF122">
    <property type="entry name" value="DNA MISMATCH REPAIR PROTEIN MSH3"/>
    <property type="match status" value="1"/>
</dbReference>
<dbReference type="GO" id="GO:0030983">
    <property type="term" value="F:mismatched DNA binding"/>
    <property type="evidence" value="ECO:0007669"/>
    <property type="project" value="InterPro"/>
</dbReference>
<evidence type="ECO:0000256" key="9">
    <source>
        <dbReference type="ARBA" id="ARBA00023242"/>
    </source>
</evidence>
<evidence type="ECO:0000256" key="4">
    <source>
        <dbReference type="ARBA" id="ARBA00022741"/>
    </source>
</evidence>
<keyword evidence="8 12" id="KW-0234">DNA repair</keyword>
<keyword evidence="6" id="KW-0067">ATP-binding</keyword>
<dbReference type="KEGG" id="smo:SELMODRAFT_136810"/>
<dbReference type="InterPro" id="IPR016151">
    <property type="entry name" value="DNA_mismatch_repair_MutS_N"/>
</dbReference>
<evidence type="ECO:0000256" key="8">
    <source>
        <dbReference type="ARBA" id="ARBA00023204"/>
    </source>
</evidence>
<feature type="non-terminal residue" evidence="14">
    <location>
        <position position="1"/>
    </location>
</feature>
<dbReference type="FunFam" id="3.40.1170.10:FF:000004">
    <property type="entry name" value="DNA mismatch repair protein"/>
    <property type="match status" value="1"/>
</dbReference>
<dbReference type="STRING" id="88036.D8TCG1"/>
<comment type="subcellular location">
    <subcellularLocation>
        <location evidence="1">Nucleus</location>
    </subcellularLocation>
</comment>
<dbReference type="GO" id="GO:0005634">
    <property type="term" value="C:nucleus"/>
    <property type="evidence" value="ECO:0000318"/>
    <property type="project" value="GO_Central"/>
</dbReference>
<organism evidence="15">
    <name type="scientific">Selaginella moellendorffii</name>
    <name type="common">Spikemoss</name>
    <dbReference type="NCBI Taxonomy" id="88036"/>
    <lineage>
        <taxon>Eukaryota</taxon>
        <taxon>Viridiplantae</taxon>
        <taxon>Streptophyta</taxon>
        <taxon>Embryophyta</taxon>
        <taxon>Tracheophyta</taxon>
        <taxon>Lycopodiopsida</taxon>
        <taxon>Selaginellales</taxon>
        <taxon>Selaginellaceae</taxon>
        <taxon>Selaginella</taxon>
    </lineage>
</organism>
<comment type="similarity">
    <text evidence="2">Belongs to the DNA mismatch repair MutS family. MSH3 subfamily.</text>
</comment>
<reference evidence="14 15" key="1">
    <citation type="journal article" date="2011" name="Science">
        <title>The Selaginella genome identifies genetic changes associated with the evolution of vascular plants.</title>
        <authorList>
            <person name="Banks J.A."/>
            <person name="Nishiyama T."/>
            <person name="Hasebe M."/>
            <person name="Bowman J.L."/>
            <person name="Gribskov M."/>
            <person name="dePamphilis C."/>
            <person name="Albert V.A."/>
            <person name="Aono N."/>
            <person name="Aoyama T."/>
            <person name="Ambrose B.A."/>
            <person name="Ashton N.W."/>
            <person name="Axtell M.J."/>
            <person name="Barker E."/>
            <person name="Barker M.S."/>
            <person name="Bennetzen J.L."/>
            <person name="Bonawitz N.D."/>
            <person name="Chapple C."/>
            <person name="Cheng C."/>
            <person name="Correa L.G."/>
            <person name="Dacre M."/>
            <person name="DeBarry J."/>
            <person name="Dreyer I."/>
            <person name="Elias M."/>
            <person name="Engstrom E.M."/>
            <person name="Estelle M."/>
            <person name="Feng L."/>
            <person name="Finet C."/>
            <person name="Floyd S.K."/>
            <person name="Frommer W.B."/>
            <person name="Fujita T."/>
            <person name="Gramzow L."/>
            <person name="Gutensohn M."/>
            <person name="Harholt J."/>
            <person name="Hattori M."/>
            <person name="Heyl A."/>
            <person name="Hirai T."/>
            <person name="Hiwatashi Y."/>
            <person name="Ishikawa M."/>
            <person name="Iwata M."/>
            <person name="Karol K.G."/>
            <person name="Koehler B."/>
            <person name="Kolukisaoglu U."/>
            <person name="Kubo M."/>
            <person name="Kurata T."/>
            <person name="Lalonde S."/>
            <person name="Li K."/>
            <person name="Li Y."/>
            <person name="Litt A."/>
            <person name="Lyons E."/>
            <person name="Manning G."/>
            <person name="Maruyama T."/>
            <person name="Michael T.P."/>
            <person name="Mikami K."/>
            <person name="Miyazaki S."/>
            <person name="Morinaga S."/>
            <person name="Murata T."/>
            <person name="Mueller-Roeber B."/>
            <person name="Nelson D.R."/>
            <person name="Obara M."/>
            <person name="Oguri Y."/>
            <person name="Olmstead R.G."/>
            <person name="Onodera N."/>
            <person name="Petersen B.L."/>
            <person name="Pils B."/>
            <person name="Prigge M."/>
            <person name="Rensing S.A."/>
            <person name="Riano-Pachon D.M."/>
            <person name="Roberts A.W."/>
            <person name="Sato Y."/>
            <person name="Scheller H.V."/>
            <person name="Schulz B."/>
            <person name="Schulz C."/>
            <person name="Shakirov E.V."/>
            <person name="Shibagaki N."/>
            <person name="Shinohara N."/>
            <person name="Shippen D.E."/>
            <person name="Soerensen I."/>
            <person name="Sotooka R."/>
            <person name="Sugimoto N."/>
            <person name="Sugita M."/>
            <person name="Sumikawa N."/>
            <person name="Tanurdzic M."/>
            <person name="Theissen G."/>
            <person name="Ulvskov P."/>
            <person name="Wakazuki S."/>
            <person name="Weng J.K."/>
            <person name="Willats W.W."/>
            <person name="Wipf D."/>
            <person name="Wolf P.G."/>
            <person name="Yang L."/>
            <person name="Zimmer A.D."/>
            <person name="Zhu Q."/>
            <person name="Mitros T."/>
            <person name="Hellsten U."/>
            <person name="Loque D."/>
            <person name="Otillar R."/>
            <person name="Salamov A."/>
            <person name="Schmutz J."/>
            <person name="Shapiro H."/>
            <person name="Lindquist E."/>
            <person name="Lucas S."/>
            <person name="Rokhsar D."/>
            <person name="Grigoriev I.V."/>
        </authorList>
    </citation>
    <scope>NUCLEOTIDE SEQUENCE [LARGE SCALE GENOMIC DNA]</scope>
</reference>
<dbReference type="SUPFAM" id="SSF55271">
    <property type="entry name" value="DNA repair protein MutS, domain I"/>
    <property type="match status" value="1"/>
</dbReference>
<dbReference type="SMART" id="SM00534">
    <property type="entry name" value="MUTSac"/>
    <property type="match status" value="1"/>
</dbReference>
<keyword evidence="7 12" id="KW-0238">DNA-binding</keyword>
<feature type="domain" description="DNA mismatch repair proteins mutS family" evidence="13">
    <location>
        <begin position="769"/>
        <end position="785"/>
    </location>
</feature>
<keyword evidence="9" id="KW-0539">Nucleus</keyword>
<dbReference type="Gene3D" id="3.40.1170.10">
    <property type="entry name" value="DNA repair protein MutS, domain I"/>
    <property type="match status" value="1"/>
</dbReference>
<protein>
    <recommendedName>
        <fullName evidence="3 11">DNA mismatch repair protein MSH3</fullName>
    </recommendedName>
    <alternativeName>
        <fullName evidence="3 11">DNA mismatch repair protein MSH3</fullName>
    </alternativeName>
    <alternativeName>
        <fullName evidence="10">MutS protein homolog 3</fullName>
    </alternativeName>
</protein>
<dbReference type="InterPro" id="IPR007696">
    <property type="entry name" value="DNA_mismatch_repair_MutS_core"/>
</dbReference>
<evidence type="ECO:0000256" key="1">
    <source>
        <dbReference type="ARBA" id="ARBA00004123"/>
    </source>
</evidence>
<dbReference type="InterPro" id="IPR017261">
    <property type="entry name" value="DNA_mismatch_repair_MutS/MSH"/>
</dbReference>
<evidence type="ECO:0000313" key="15">
    <source>
        <dbReference type="Proteomes" id="UP000001514"/>
    </source>
</evidence>
<proteinExistence type="inferred from homology"/>
<dbReference type="Pfam" id="PF05190">
    <property type="entry name" value="MutS_IV"/>
    <property type="match status" value="1"/>
</dbReference>
<evidence type="ECO:0000256" key="10">
    <source>
        <dbReference type="ARBA" id="ARBA00029792"/>
    </source>
</evidence>
<evidence type="ECO:0000259" key="13">
    <source>
        <dbReference type="PROSITE" id="PS00486"/>
    </source>
</evidence>
<accession>D8TCG1</accession>
<dbReference type="InterPro" id="IPR007861">
    <property type="entry name" value="DNA_mismatch_repair_MutS_clamp"/>
</dbReference>
<dbReference type="SUPFAM" id="SSF52540">
    <property type="entry name" value="P-loop containing nucleoside triphosphate hydrolases"/>
    <property type="match status" value="1"/>
</dbReference>
<dbReference type="Gramene" id="EFJ05701">
    <property type="protein sequence ID" value="EFJ05701"/>
    <property type="gene ID" value="SELMODRAFT_136810"/>
</dbReference>
<dbReference type="InterPro" id="IPR045076">
    <property type="entry name" value="MutS"/>
</dbReference>
<dbReference type="Pfam" id="PF05188">
    <property type="entry name" value="MutS_II"/>
    <property type="match status" value="1"/>
</dbReference>
<evidence type="ECO:0000256" key="3">
    <source>
        <dbReference type="ARBA" id="ARBA00022151"/>
    </source>
</evidence>
<dbReference type="Gene3D" id="3.30.420.110">
    <property type="entry name" value="MutS, connector domain"/>
    <property type="match status" value="1"/>
</dbReference>
<dbReference type="InterPro" id="IPR027417">
    <property type="entry name" value="P-loop_NTPase"/>
</dbReference>
<dbReference type="InterPro" id="IPR007860">
    <property type="entry name" value="DNA_mmatch_repair_MutS_con_dom"/>
</dbReference>
<keyword evidence="5 12" id="KW-0227">DNA damage</keyword>
<evidence type="ECO:0000313" key="14">
    <source>
        <dbReference type="EMBL" id="EFJ05701.1"/>
    </source>
</evidence>
<dbReference type="AlphaFoldDB" id="D8TCG1"/>
<evidence type="ECO:0000256" key="12">
    <source>
        <dbReference type="RuleBase" id="RU003756"/>
    </source>
</evidence>
<dbReference type="FunFam" id="1.10.1420.10:FF:000004">
    <property type="entry name" value="DNA mismatch repair protein Msh3"/>
    <property type="match status" value="1"/>
</dbReference>
<dbReference type="SMART" id="SM00533">
    <property type="entry name" value="MUTSd"/>
    <property type="match status" value="1"/>
</dbReference>
<gene>
    <name evidence="14" type="ORF">SELMODRAFT_136810</name>
</gene>
<dbReference type="PIRSF" id="PIRSF037677">
    <property type="entry name" value="DNA_mis_repair_Msh6"/>
    <property type="match status" value="1"/>
</dbReference>